<dbReference type="RefSeq" id="WP_133556808.1">
    <property type="nucleotide sequence ID" value="NZ_SNWM01000003.1"/>
</dbReference>
<name>A0A4R6IJ14_9SPHI</name>
<dbReference type="OrthoDB" id="9169444at2"/>
<evidence type="ECO:0000313" key="2">
    <source>
        <dbReference type="Proteomes" id="UP000295499"/>
    </source>
</evidence>
<evidence type="ECO:0000313" key="1">
    <source>
        <dbReference type="EMBL" id="TDO21916.1"/>
    </source>
</evidence>
<proteinExistence type="predicted"/>
<dbReference type="EMBL" id="SNWM01000003">
    <property type="protein sequence ID" value="TDO21916.1"/>
    <property type="molecule type" value="Genomic_DNA"/>
</dbReference>
<organism evidence="1 2">
    <name type="scientific">Pedobacter duraquae</name>
    <dbReference type="NCBI Taxonomy" id="425511"/>
    <lineage>
        <taxon>Bacteria</taxon>
        <taxon>Pseudomonadati</taxon>
        <taxon>Bacteroidota</taxon>
        <taxon>Sphingobacteriia</taxon>
        <taxon>Sphingobacteriales</taxon>
        <taxon>Sphingobacteriaceae</taxon>
        <taxon>Pedobacter</taxon>
    </lineage>
</organism>
<reference evidence="1 2" key="1">
    <citation type="submission" date="2019-03" db="EMBL/GenBank/DDBJ databases">
        <title>Genomic Encyclopedia of Archaeal and Bacterial Type Strains, Phase II (KMG-II): from individual species to whole genera.</title>
        <authorList>
            <person name="Goeker M."/>
        </authorList>
    </citation>
    <scope>NUCLEOTIDE SEQUENCE [LARGE SCALE GENOMIC DNA]</scope>
    <source>
        <strain evidence="1 2">DSM 19034</strain>
    </source>
</reference>
<keyword evidence="2" id="KW-1185">Reference proteome</keyword>
<comment type="caution">
    <text evidence="1">The sequence shown here is derived from an EMBL/GenBank/DDBJ whole genome shotgun (WGS) entry which is preliminary data.</text>
</comment>
<gene>
    <name evidence="1" type="ORF">CLV32_3024</name>
</gene>
<sequence>MSEKLTCPYCEKLNEIPDDCHTQDEQYETECSDCEKIFGFTVYYIKGTDEYKLPCANGGIHEYQPIVGAPREYFINRFRCSHCGEEKTINPEL</sequence>
<dbReference type="Proteomes" id="UP000295499">
    <property type="component" value="Unassembled WGS sequence"/>
</dbReference>
<dbReference type="AlphaFoldDB" id="A0A4R6IJ14"/>
<accession>A0A4R6IJ14</accession>
<protein>
    <submittedName>
        <fullName evidence="1">Uncharacterized protein</fullName>
    </submittedName>
</protein>